<keyword evidence="2" id="KW-1185">Reference proteome</keyword>
<accession>A0ABU9LBL3</accession>
<evidence type="ECO:0000313" key="2">
    <source>
        <dbReference type="Proteomes" id="UP001486626"/>
    </source>
</evidence>
<comment type="caution">
    <text evidence="1">The sequence shown here is derived from an EMBL/GenBank/DDBJ whole genome shotgun (WGS) entry which is preliminary data.</text>
</comment>
<name>A0ABU9LBL3_9XANT</name>
<dbReference type="EMBL" id="JAQJCQ010000005">
    <property type="protein sequence ID" value="MEL4891471.1"/>
    <property type="molecule type" value="Genomic_DNA"/>
</dbReference>
<dbReference type="Pfam" id="PF11033">
    <property type="entry name" value="ComJ"/>
    <property type="match status" value="1"/>
</dbReference>
<dbReference type="InterPro" id="IPR038691">
    <property type="entry name" value="ComJ_sf"/>
</dbReference>
<gene>
    <name evidence="1" type="primary">comJ</name>
    <name evidence="1" type="ORF">PIQ37_08535</name>
</gene>
<dbReference type="Proteomes" id="UP001486626">
    <property type="component" value="Unassembled WGS sequence"/>
</dbReference>
<reference evidence="1 2" key="1">
    <citation type="journal article" date="2024" name="FEMS Microbiol. Lett.">
        <title>Xanthomonas protegens sp. nov., a novel rice seed-associated bacterium, provides in vivo protection against X. oryzae pv. oryzae, the bacterial leaf blight pathogen.</title>
        <authorList>
            <person name="Rana R."/>
            <person name="Sharma A."/>
            <person name="Madhavan V.N."/>
            <person name="Korpole S."/>
            <person name="Sonti R.V."/>
            <person name="Patel H.K."/>
            <person name="Patil P.B."/>
        </authorList>
    </citation>
    <scope>NUCLEOTIDE SEQUENCE [LARGE SCALE GENOMIC DNA]</scope>
    <source>
        <strain evidence="1 2">PPL118</strain>
    </source>
</reference>
<dbReference type="InterPro" id="IPR020354">
    <property type="entry name" value="Competence_nuclease_inhibitor"/>
</dbReference>
<evidence type="ECO:0000313" key="1">
    <source>
        <dbReference type="EMBL" id="MEL4891471.1"/>
    </source>
</evidence>
<dbReference type="Gene3D" id="2.60.34.30">
    <property type="entry name" value="Competence, DNA-entry nuclease inhibitor, ComJ"/>
    <property type="match status" value="1"/>
</dbReference>
<sequence>MQDATQTVDLLISHSQVQLRARAFDEAACRWGPRNLEQRAILHRDYVVFDPLPEDAFGAQVHLVLAAAFAPDPRAQRRMQVPFRVNPDARVQVASAAEAFDVTLALQPGDYALYYEVCEGDDEVYYRLTLVPAAQPVAARYLLDDPWAGCRMRRCRRECCSCRRRGGRGGTAGACWMTRAARRSM</sequence>
<protein>
    <submittedName>
        <fullName evidence="1">Competence protein ComJ</fullName>
    </submittedName>
</protein>
<organism evidence="1 2">
    <name type="scientific">Xanthomonas protegens</name>
    <dbReference type="NCBI Taxonomy" id="3380705"/>
    <lineage>
        <taxon>Bacteria</taxon>
        <taxon>Pseudomonadati</taxon>
        <taxon>Pseudomonadota</taxon>
        <taxon>Gammaproteobacteria</taxon>
        <taxon>Lysobacterales</taxon>
        <taxon>Lysobacteraceae</taxon>
        <taxon>Xanthomonas</taxon>
    </lineage>
</organism>
<dbReference type="RefSeq" id="WP_342073127.1">
    <property type="nucleotide sequence ID" value="NZ_JAQJCQ010000005.1"/>
</dbReference>
<proteinExistence type="predicted"/>